<dbReference type="EMBL" id="GBXM01021202">
    <property type="protein sequence ID" value="JAH87375.1"/>
    <property type="molecule type" value="Transcribed_RNA"/>
</dbReference>
<organism evidence="2">
    <name type="scientific">Anguilla anguilla</name>
    <name type="common">European freshwater eel</name>
    <name type="synonym">Muraena anguilla</name>
    <dbReference type="NCBI Taxonomy" id="7936"/>
    <lineage>
        <taxon>Eukaryota</taxon>
        <taxon>Metazoa</taxon>
        <taxon>Chordata</taxon>
        <taxon>Craniata</taxon>
        <taxon>Vertebrata</taxon>
        <taxon>Euteleostomi</taxon>
        <taxon>Actinopterygii</taxon>
        <taxon>Neopterygii</taxon>
        <taxon>Teleostei</taxon>
        <taxon>Anguilliformes</taxon>
        <taxon>Anguillidae</taxon>
        <taxon>Anguilla</taxon>
    </lineage>
</organism>
<keyword evidence="1" id="KW-0812">Transmembrane</keyword>
<evidence type="ECO:0000256" key="1">
    <source>
        <dbReference type="SAM" id="Phobius"/>
    </source>
</evidence>
<reference evidence="2" key="2">
    <citation type="journal article" date="2015" name="Fish Shellfish Immunol.">
        <title>Early steps in the European eel (Anguilla anguilla)-Vibrio vulnificus interaction in the gills: Role of the RtxA13 toxin.</title>
        <authorList>
            <person name="Callol A."/>
            <person name="Pajuelo D."/>
            <person name="Ebbesson L."/>
            <person name="Teles M."/>
            <person name="MacKenzie S."/>
            <person name="Amaro C."/>
        </authorList>
    </citation>
    <scope>NUCLEOTIDE SEQUENCE</scope>
</reference>
<proteinExistence type="predicted"/>
<protein>
    <submittedName>
        <fullName evidence="2">Uncharacterized protein</fullName>
    </submittedName>
</protein>
<keyword evidence="1" id="KW-1133">Transmembrane helix</keyword>
<dbReference type="AlphaFoldDB" id="A0A0E9WCU7"/>
<keyword evidence="1" id="KW-0472">Membrane</keyword>
<sequence length="45" mass="5146">MILVRTKMCTNLFSHCPPILPYILTVMFTFLMIISGICNDLGKKQ</sequence>
<evidence type="ECO:0000313" key="2">
    <source>
        <dbReference type="EMBL" id="JAH87375.1"/>
    </source>
</evidence>
<feature type="transmembrane region" description="Helical" evidence="1">
    <location>
        <begin position="20"/>
        <end position="42"/>
    </location>
</feature>
<name>A0A0E9WCU7_ANGAN</name>
<reference evidence="2" key="1">
    <citation type="submission" date="2014-11" db="EMBL/GenBank/DDBJ databases">
        <authorList>
            <person name="Amaro Gonzalez C."/>
        </authorList>
    </citation>
    <scope>NUCLEOTIDE SEQUENCE</scope>
</reference>
<accession>A0A0E9WCU7</accession>